<reference evidence="2 3" key="1">
    <citation type="submission" date="2020-12" db="EMBL/GenBank/DDBJ databases">
        <title>Revised draft genomes of Rhodomicrobium vannielii ATCC 17100 and Rhodomicrobium udaipurense JA643.</title>
        <authorList>
            <person name="Conners E.M."/>
            <person name="Davenport E.J."/>
            <person name="Bose A."/>
        </authorList>
    </citation>
    <scope>NUCLEOTIDE SEQUENCE [LARGE SCALE GENOMIC DNA]</scope>
    <source>
        <strain evidence="2 3">JA643</strain>
    </source>
</reference>
<dbReference type="Proteomes" id="UP000623250">
    <property type="component" value="Unassembled WGS sequence"/>
</dbReference>
<dbReference type="InterPro" id="IPR019219">
    <property type="entry name" value="DUF2130"/>
</dbReference>
<feature type="coiled-coil region" evidence="1">
    <location>
        <begin position="50"/>
        <end position="209"/>
    </location>
</feature>
<dbReference type="Pfam" id="PF09903">
    <property type="entry name" value="DUF2130"/>
    <property type="match status" value="1"/>
</dbReference>
<evidence type="ECO:0000313" key="3">
    <source>
        <dbReference type="Proteomes" id="UP000623250"/>
    </source>
</evidence>
<evidence type="ECO:0000256" key="1">
    <source>
        <dbReference type="SAM" id="Coils"/>
    </source>
</evidence>
<evidence type="ECO:0000313" key="2">
    <source>
        <dbReference type="EMBL" id="MBJ7543949.1"/>
    </source>
</evidence>
<dbReference type="EMBL" id="JAEMUK010000022">
    <property type="protein sequence ID" value="MBJ7543949.1"/>
    <property type="molecule type" value="Genomic_DNA"/>
</dbReference>
<proteinExistence type="predicted"/>
<sequence>MEPSIVCPNCRSEIKLTETLAAPLLQKIRAESEELVQRKEVDFLKREAAIRAQQHQIREAKDALEAEVVERLKTERKKLIEEEARKARAAVLIDLQEKARELDEANLRNREQEAKLAEAQKAQADAVRKERELEDARRELDLTIERRVAAQQSEIQARAKKEAEEQLLLKVQEREQTIHAMQKQIEELKRKAEQGSQQLQGEVQELQLEALLRSSFPHDIVTPVPKGEFGGDAIQQVTTPLGQDCGKILWESKRTRNWSDGWLVKLRDDQRVAKADAAIIVSHALPKSVEAFGQIDGIWVVSPKCAVAMAIAVRHLLIEVAAARKSAEGQQSKMEAMYQYLTGPRFRHRVEAIVEKFAEMQADLERERKAMQKAWAKREAQIRGVIDATAGMYGDMQGIAGRSLQEIDGLDFATDKAIELSQADQGRIRLLNSDGVS</sequence>
<protein>
    <submittedName>
        <fullName evidence="2">DUF2130 domain-containing protein</fullName>
    </submittedName>
</protein>
<dbReference type="AlphaFoldDB" id="A0A8I1GFA9"/>
<keyword evidence="1" id="KW-0175">Coiled coil</keyword>
<gene>
    <name evidence="2" type="ORF">JDN41_10290</name>
</gene>
<organism evidence="2 3">
    <name type="scientific">Rhodomicrobium udaipurense</name>
    <dbReference type="NCBI Taxonomy" id="1202716"/>
    <lineage>
        <taxon>Bacteria</taxon>
        <taxon>Pseudomonadati</taxon>
        <taxon>Pseudomonadota</taxon>
        <taxon>Alphaproteobacteria</taxon>
        <taxon>Hyphomicrobiales</taxon>
        <taxon>Hyphomicrobiaceae</taxon>
        <taxon>Rhodomicrobium</taxon>
    </lineage>
</organism>
<accession>A0A8I1GFA9</accession>
<comment type="caution">
    <text evidence="2">The sequence shown here is derived from an EMBL/GenBank/DDBJ whole genome shotgun (WGS) entry which is preliminary data.</text>
</comment>
<dbReference type="RefSeq" id="WP_037236963.1">
    <property type="nucleotide sequence ID" value="NZ_JAEMUK010000022.1"/>
</dbReference>
<name>A0A8I1GFA9_9HYPH</name>
<keyword evidence="3" id="KW-1185">Reference proteome</keyword>